<evidence type="ECO:0000259" key="7">
    <source>
        <dbReference type="PROSITE" id="PS50071"/>
    </source>
</evidence>
<accession>A0A068SBA9</accession>
<dbReference type="GO" id="GO:0005634">
    <property type="term" value="C:nucleus"/>
    <property type="evidence" value="ECO:0007669"/>
    <property type="project" value="UniProtKB-SubCell"/>
</dbReference>
<dbReference type="Pfam" id="PF00046">
    <property type="entry name" value="Homeodomain"/>
    <property type="match status" value="1"/>
</dbReference>
<reference evidence="8" key="1">
    <citation type="submission" date="2013-08" db="EMBL/GenBank/DDBJ databases">
        <title>Gene expansion shapes genome architecture in the human pathogen Lichtheimia corymbifera: an evolutionary genomics analysis in the ancient terrestrial Mucorales (Mucoromycotina).</title>
        <authorList>
            <person name="Schwartze V.U."/>
            <person name="Winter S."/>
            <person name="Shelest E."/>
            <person name="Marcet-Houben M."/>
            <person name="Horn F."/>
            <person name="Wehner S."/>
            <person name="Hoffmann K."/>
            <person name="Riege K."/>
            <person name="Sammeth M."/>
            <person name="Nowrousian M."/>
            <person name="Valiante V."/>
            <person name="Linde J."/>
            <person name="Jacobsen I.D."/>
            <person name="Marz M."/>
            <person name="Brakhage A.A."/>
            <person name="Gabaldon T."/>
            <person name="Bocker S."/>
            <person name="Voigt K."/>
        </authorList>
    </citation>
    <scope>NUCLEOTIDE SEQUENCE [LARGE SCALE GENOMIC DNA]</scope>
    <source>
        <strain evidence="8">FSU 9682</strain>
    </source>
</reference>
<evidence type="ECO:0000256" key="5">
    <source>
        <dbReference type="PROSITE-ProRule" id="PRU00108"/>
    </source>
</evidence>
<proteinExistence type="predicted"/>
<evidence type="ECO:0000313" key="9">
    <source>
        <dbReference type="Proteomes" id="UP000027586"/>
    </source>
</evidence>
<dbReference type="GO" id="GO:0000978">
    <property type="term" value="F:RNA polymerase II cis-regulatory region sequence-specific DNA binding"/>
    <property type="evidence" value="ECO:0007669"/>
    <property type="project" value="TreeGrafter"/>
</dbReference>
<dbReference type="Proteomes" id="UP000027586">
    <property type="component" value="Unassembled WGS sequence"/>
</dbReference>
<dbReference type="SMART" id="SM00389">
    <property type="entry name" value="HOX"/>
    <property type="match status" value="1"/>
</dbReference>
<dbReference type="PANTHER" id="PTHR24324:SF5">
    <property type="entry name" value="HEMATOPOIETICALLY-EXPRESSED HOMEOBOX PROTEIN HHEX"/>
    <property type="match status" value="1"/>
</dbReference>
<evidence type="ECO:0000256" key="3">
    <source>
        <dbReference type="ARBA" id="ARBA00023155"/>
    </source>
</evidence>
<dbReference type="STRING" id="1263082.A0A068SBA9"/>
<evidence type="ECO:0000256" key="6">
    <source>
        <dbReference type="RuleBase" id="RU000682"/>
    </source>
</evidence>
<keyword evidence="2 5" id="KW-0238">DNA-binding</keyword>
<keyword evidence="3 5" id="KW-0371">Homeobox</keyword>
<dbReference type="SUPFAM" id="SSF46689">
    <property type="entry name" value="Homeodomain-like"/>
    <property type="match status" value="1"/>
</dbReference>
<dbReference type="OrthoDB" id="6159439at2759"/>
<feature type="domain" description="Homeobox" evidence="7">
    <location>
        <begin position="83"/>
        <end position="143"/>
    </location>
</feature>
<gene>
    <name evidence="8" type="ORF">LCOR_10378.1</name>
</gene>
<dbReference type="VEuPathDB" id="FungiDB:LCOR_10378.1"/>
<keyword evidence="4 5" id="KW-0539">Nucleus</keyword>
<dbReference type="AlphaFoldDB" id="A0A068SBA9"/>
<dbReference type="InterPro" id="IPR051000">
    <property type="entry name" value="Homeobox_DNA-bind_prot"/>
</dbReference>
<evidence type="ECO:0000256" key="2">
    <source>
        <dbReference type="ARBA" id="ARBA00023125"/>
    </source>
</evidence>
<evidence type="ECO:0000256" key="4">
    <source>
        <dbReference type="ARBA" id="ARBA00023242"/>
    </source>
</evidence>
<comment type="subcellular location">
    <subcellularLocation>
        <location evidence="1 5 6">Nucleus</location>
    </subcellularLocation>
</comment>
<dbReference type="EMBL" id="CBTN010000072">
    <property type="protein sequence ID" value="CDH59569.1"/>
    <property type="molecule type" value="Genomic_DNA"/>
</dbReference>
<name>A0A068SBA9_9FUNG</name>
<evidence type="ECO:0000313" key="8">
    <source>
        <dbReference type="EMBL" id="CDH59569.1"/>
    </source>
</evidence>
<organism evidence="8 9">
    <name type="scientific">Lichtheimia corymbifera JMRC:FSU:9682</name>
    <dbReference type="NCBI Taxonomy" id="1263082"/>
    <lineage>
        <taxon>Eukaryota</taxon>
        <taxon>Fungi</taxon>
        <taxon>Fungi incertae sedis</taxon>
        <taxon>Mucoromycota</taxon>
        <taxon>Mucoromycotina</taxon>
        <taxon>Mucoromycetes</taxon>
        <taxon>Mucorales</taxon>
        <taxon>Lichtheimiaceae</taxon>
        <taxon>Lichtheimia</taxon>
    </lineage>
</organism>
<protein>
    <recommendedName>
        <fullName evidence="7">Homeobox domain-containing protein</fullName>
    </recommendedName>
</protein>
<feature type="DNA-binding region" description="Homeobox" evidence="5">
    <location>
        <begin position="85"/>
        <end position="144"/>
    </location>
</feature>
<dbReference type="GO" id="GO:0006357">
    <property type="term" value="P:regulation of transcription by RNA polymerase II"/>
    <property type="evidence" value="ECO:0007669"/>
    <property type="project" value="TreeGrafter"/>
</dbReference>
<dbReference type="InterPro" id="IPR001356">
    <property type="entry name" value="HD"/>
</dbReference>
<dbReference type="GO" id="GO:0030154">
    <property type="term" value="P:cell differentiation"/>
    <property type="evidence" value="ECO:0007669"/>
    <property type="project" value="TreeGrafter"/>
</dbReference>
<dbReference type="Gene3D" id="1.10.10.60">
    <property type="entry name" value="Homeodomain-like"/>
    <property type="match status" value="1"/>
</dbReference>
<evidence type="ECO:0000256" key="1">
    <source>
        <dbReference type="ARBA" id="ARBA00004123"/>
    </source>
</evidence>
<comment type="caution">
    <text evidence="8">The sequence shown here is derived from an EMBL/GenBank/DDBJ whole genome shotgun (WGS) entry which is preliminary data.</text>
</comment>
<dbReference type="InterPro" id="IPR009057">
    <property type="entry name" value="Homeodomain-like_sf"/>
</dbReference>
<dbReference type="PANTHER" id="PTHR24324">
    <property type="entry name" value="HOMEOBOX PROTEIN HHEX"/>
    <property type="match status" value="1"/>
</dbReference>
<dbReference type="CDD" id="cd00086">
    <property type="entry name" value="homeodomain"/>
    <property type="match status" value="1"/>
</dbReference>
<sequence length="152" mass="17305">MATTTRHDKLRIETLLSPPPTEENGGLPFLHLPPLEMPKIHVACSQFTNNNATMATQYQGSAAAAYKPKSSLSQLTTFCLFQRRAKAKRKRASPWQTQILEQVFEQTAFPSSSLRAELGFELGMTSRSIQIWFQNKRQAVRRSIRHKTNLYP</sequence>
<keyword evidence="9" id="KW-1185">Reference proteome</keyword>
<dbReference type="PROSITE" id="PS50071">
    <property type="entry name" value="HOMEOBOX_2"/>
    <property type="match status" value="1"/>
</dbReference>